<keyword evidence="5" id="KW-0408">Iron</keyword>
<dbReference type="InterPro" id="IPR001663">
    <property type="entry name" value="Rng_hydr_dOase-A"/>
</dbReference>
<evidence type="ECO:0000256" key="1">
    <source>
        <dbReference type="ARBA" id="ARBA00001962"/>
    </source>
</evidence>
<dbReference type="EMBL" id="JBHUDY010000002">
    <property type="protein sequence ID" value="MFD1613281.1"/>
    <property type="molecule type" value="Genomic_DNA"/>
</dbReference>
<evidence type="ECO:0000313" key="9">
    <source>
        <dbReference type="Proteomes" id="UP001597115"/>
    </source>
</evidence>
<accession>A0ABW4I737</accession>
<dbReference type="InterPro" id="IPR015879">
    <property type="entry name" value="Ring_hydroxy_dOase_asu_C_dom"/>
</dbReference>
<evidence type="ECO:0000313" key="8">
    <source>
        <dbReference type="EMBL" id="MFD1613281.1"/>
    </source>
</evidence>
<keyword evidence="2" id="KW-0001">2Fe-2S</keyword>
<keyword evidence="4" id="KW-0560">Oxidoreductase</keyword>
<evidence type="ECO:0000256" key="2">
    <source>
        <dbReference type="ARBA" id="ARBA00022714"/>
    </source>
</evidence>
<dbReference type="InterPro" id="IPR017941">
    <property type="entry name" value="Rieske_2Fe-2S"/>
</dbReference>
<dbReference type="SUPFAM" id="SSF50022">
    <property type="entry name" value="ISP domain"/>
    <property type="match status" value="1"/>
</dbReference>
<proteinExistence type="predicted"/>
<reference evidence="9" key="1">
    <citation type="journal article" date="2019" name="Int. J. Syst. Evol. Microbiol.">
        <title>The Global Catalogue of Microorganisms (GCM) 10K type strain sequencing project: providing services to taxonomists for standard genome sequencing and annotation.</title>
        <authorList>
            <consortium name="The Broad Institute Genomics Platform"/>
            <consortium name="The Broad Institute Genome Sequencing Center for Infectious Disease"/>
            <person name="Wu L."/>
            <person name="Ma J."/>
        </authorList>
    </citation>
    <scope>NUCLEOTIDE SEQUENCE [LARGE SCALE GENOMIC DNA]</scope>
    <source>
        <strain evidence="9">CGMCC 1.16275</strain>
    </source>
</reference>
<evidence type="ECO:0000256" key="3">
    <source>
        <dbReference type="ARBA" id="ARBA00022723"/>
    </source>
</evidence>
<dbReference type="Pfam" id="PF00355">
    <property type="entry name" value="Rieske"/>
    <property type="match status" value="1"/>
</dbReference>
<dbReference type="Proteomes" id="UP001597115">
    <property type="component" value="Unassembled WGS sequence"/>
</dbReference>
<evidence type="ECO:0000256" key="6">
    <source>
        <dbReference type="ARBA" id="ARBA00023014"/>
    </source>
</evidence>
<dbReference type="Gene3D" id="3.90.380.10">
    <property type="entry name" value="Naphthalene 1,2-dioxygenase Alpha Subunit, Chain A, domain 1"/>
    <property type="match status" value="1"/>
</dbReference>
<evidence type="ECO:0000256" key="4">
    <source>
        <dbReference type="ARBA" id="ARBA00023002"/>
    </source>
</evidence>
<evidence type="ECO:0000259" key="7">
    <source>
        <dbReference type="PROSITE" id="PS51296"/>
    </source>
</evidence>
<dbReference type="PROSITE" id="PS51296">
    <property type="entry name" value="RIESKE"/>
    <property type="match status" value="1"/>
</dbReference>
<keyword evidence="9" id="KW-1185">Reference proteome</keyword>
<evidence type="ECO:0000256" key="5">
    <source>
        <dbReference type="ARBA" id="ARBA00023004"/>
    </source>
</evidence>
<dbReference type="PANTHER" id="PTHR43756:SF5">
    <property type="entry name" value="CHOLINE MONOOXYGENASE, CHLOROPLASTIC"/>
    <property type="match status" value="1"/>
</dbReference>
<name>A0ABW4I737_9SPHN</name>
<dbReference type="Gene3D" id="2.102.10.10">
    <property type="entry name" value="Rieske [2Fe-2S] iron-sulphur domain"/>
    <property type="match status" value="1"/>
</dbReference>
<dbReference type="SUPFAM" id="SSF55961">
    <property type="entry name" value="Bet v1-like"/>
    <property type="match status" value="1"/>
</dbReference>
<dbReference type="PANTHER" id="PTHR43756">
    <property type="entry name" value="CHOLINE MONOOXYGENASE, CHLOROPLASTIC"/>
    <property type="match status" value="1"/>
</dbReference>
<keyword evidence="6" id="KW-0411">Iron-sulfur</keyword>
<organism evidence="8 9">
    <name type="scientific">Sphingomonas tabacisoli</name>
    <dbReference type="NCBI Taxonomy" id="2249466"/>
    <lineage>
        <taxon>Bacteria</taxon>
        <taxon>Pseudomonadati</taxon>
        <taxon>Pseudomonadota</taxon>
        <taxon>Alphaproteobacteria</taxon>
        <taxon>Sphingomonadales</taxon>
        <taxon>Sphingomonadaceae</taxon>
        <taxon>Sphingomonas</taxon>
    </lineage>
</organism>
<comment type="cofactor">
    <cofactor evidence="1">
        <name>Fe cation</name>
        <dbReference type="ChEBI" id="CHEBI:24875"/>
    </cofactor>
</comment>
<protein>
    <submittedName>
        <fullName evidence="8">SRPBCC family protein</fullName>
    </submittedName>
</protein>
<dbReference type="Pfam" id="PF00848">
    <property type="entry name" value="Ring_hydroxyl_A"/>
    <property type="match status" value="1"/>
</dbReference>
<gene>
    <name evidence="8" type="ORF">ACFSCW_15855</name>
</gene>
<feature type="domain" description="Rieske" evidence="7">
    <location>
        <begin position="48"/>
        <end position="167"/>
    </location>
</feature>
<dbReference type="InterPro" id="IPR036922">
    <property type="entry name" value="Rieske_2Fe-2S_sf"/>
</dbReference>
<keyword evidence="3" id="KW-0479">Metal-binding</keyword>
<dbReference type="RefSeq" id="WP_380891217.1">
    <property type="nucleotide sequence ID" value="NZ_JBHUDY010000002.1"/>
</dbReference>
<sequence length="468" mass="52955">MNEHSRISNSEVTVQDLAAERAVTYGTEAFLSKDYAQAEKERLWPRVWQMAGRLEDIPKVGDFFTYDVCDESIIVLRAAEGEGPDAIRAFYNVCAHRGRQLVDVPAGSNGVRGNARSFVCAFHGWTYDLEGRNTYILDEDDWHGALTPDCTSLTRLRADTWGGFVYVDMREEGESLEEFLGDAGRILSHFEFDKMRYKWRQWCIYPANWKTSIEAFMEPYHTTTTHNQLTAYAEFYAYSKAYGLHSVSGFDQRQAKEVTDQGGSVSRAGKGDDPRVSTYELARENYTTINYSASTDTLIAAASRLKDELPETATVGEVMAHWMASAKRDDAARGVIWPDIPPEVMSEAGLAWTLFPNQNILQGVTFALCYRARPYGDDPDMCIFEAYALERYPEGQEPKTEWVQAEPTEEKWGKVLAQDFANMRYVHKGMKSRGFRGALPNPHQEQKIINAHRNLAAFMGTGAPRLLK</sequence>
<comment type="caution">
    <text evidence="8">The sequence shown here is derived from an EMBL/GenBank/DDBJ whole genome shotgun (WGS) entry which is preliminary data.</text>
</comment>
<dbReference type="PRINTS" id="PR00090">
    <property type="entry name" value="RNGDIOXGNASE"/>
</dbReference>
<dbReference type="CDD" id="cd03469">
    <property type="entry name" value="Rieske_RO_Alpha_N"/>
    <property type="match status" value="1"/>
</dbReference>